<feature type="domain" description="4Fe-4S ferredoxin-type" evidence="4">
    <location>
        <begin position="327"/>
        <end position="355"/>
    </location>
</feature>
<dbReference type="InterPro" id="IPR036812">
    <property type="entry name" value="NAD(P)_OxRdtase_dom_sf"/>
</dbReference>
<dbReference type="EMBL" id="AORV01000049">
    <property type="protein sequence ID" value="EMS70704.1"/>
    <property type="molecule type" value="Genomic_DNA"/>
</dbReference>
<reference evidence="5 6" key="1">
    <citation type="journal article" date="2013" name="Genome Announc.">
        <title>Draft Genome Sequence of the Cellulolytic, Mesophilic, Anaerobic Bacterium Clostridium termitidis Strain CT1112 (DSM 5398).</title>
        <authorList>
            <person name="Lal S."/>
            <person name="Ramachandran U."/>
            <person name="Zhang X."/>
            <person name="Munir R."/>
            <person name="Sparling R."/>
            <person name="Levin D.B."/>
        </authorList>
    </citation>
    <scope>NUCLEOTIDE SEQUENCE [LARGE SCALE GENOMIC DNA]</scope>
    <source>
        <strain evidence="5 6">CT1112</strain>
    </source>
</reference>
<dbReference type="eggNOG" id="COG1453">
    <property type="taxonomic scope" value="Bacteria"/>
</dbReference>
<dbReference type="InterPro" id="IPR017896">
    <property type="entry name" value="4Fe4S_Fe-S-bd"/>
</dbReference>
<evidence type="ECO:0000313" key="5">
    <source>
        <dbReference type="EMBL" id="EMS70704.1"/>
    </source>
</evidence>
<evidence type="ECO:0000313" key="6">
    <source>
        <dbReference type="Proteomes" id="UP000014155"/>
    </source>
</evidence>
<dbReference type="STRING" id="1195236.CTER_3527"/>
<dbReference type="SUPFAM" id="SSF46548">
    <property type="entry name" value="alpha-helical ferredoxin"/>
    <property type="match status" value="1"/>
</dbReference>
<accession>S0FNJ0</accession>
<dbReference type="InterPro" id="IPR023210">
    <property type="entry name" value="NADP_OxRdtase_dom"/>
</dbReference>
<gene>
    <name evidence="5" type="ORF">CTER_3527</name>
</gene>
<name>S0FNJ0_RUMCE</name>
<dbReference type="InterPro" id="IPR017900">
    <property type="entry name" value="4Fe4S_Fe_S_CS"/>
</dbReference>
<proteinExistence type="predicted"/>
<evidence type="ECO:0000256" key="1">
    <source>
        <dbReference type="ARBA" id="ARBA00022723"/>
    </source>
</evidence>
<dbReference type="PATRIC" id="fig|1195236.3.peg.3749"/>
<evidence type="ECO:0000259" key="4">
    <source>
        <dbReference type="PROSITE" id="PS51379"/>
    </source>
</evidence>
<dbReference type="Proteomes" id="UP000014155">
    <property type="component" value="Unassembled WGS sequence"/>
</dbReference>
<dbReference type="PROSITE" id="PS00198">
    <property type="entry name" value="4FE4S_FER_1"/>
    <property type="match status" value="1"/>
</dbReference>
<dbReference type="PANTHER" id="PTHR43312:SF1">
    <property type="entry name" value="NADP-DEPENDENT OXIDOREDUCTASE DOMAIN-CONTAINING PROTEIN"/>
    <property type="match status" value="1"/>
</dbReference>
<dbReference type="Pfam" id="PF00248">
    <property type="entry name" value="Aldo_ket_red"/>
    <property type="match status" value="1"/>
</dbReference>
<dbReference type="SUPFAM" id="SSF51430">
    <property type="entry name" value="NAD(P)-linked oxidoreductase"/>
    <property type="match status" value="1"/>
</dbReference>
<organism evidence="5 6">
    <name type="scientific">Ruminiclostridium cellobioparum subsp. termitidis CT1112</name>
    <dbReference type="NCBI Taxonomy" id="1195236"/>
    <lineage>
        <taxon>Bacteria</taxon>
        <taxon>Bacillati</taxon>
        <taxon>Bacillota</taxon>
        <taxon>Clostridia</taxon>
        <taxon>Eubacteriales</taxon>
        <taxon>Oscillospiraceae</taxon>
        <taxon>Ruminiclostridium</taxon>
    </lineage>
</organism>
<keyword evidence="1" id="KW-0479">Metal-binding</keyword>
<keyword evidence="6" id="KW-1185">Reference proteome</keyword>
<keyword evidence="2" id="KW-0408">Iron</keyword>
<evidence type="ECO:0000256" key="3">
    <source>
        <dbReference type="ARBA" id="ARBA00023014"/>
    </source>
</evidence>
<sequence>MEKRKFGKTGLETSILGFGGFHLLEIPVAEAKYLLNRYLDEGGNYIETAASYGDGESERKIGQSVAHRREEFILATKTGERTKAKCLESLDRSLKNLRTDHVDLFIMHAVGTMSELDTILGPGGALEGALQAKREGRIRHIGISMHGQPDVLIRALKEYDFDAVMTTINYYDRFNFPEIEEVLVPLALEKETAIILMKPVGDGLLWKSVLPAFRYAFTQPASVIVAGINNREMLETDLEFAEKFFPMSKVEMEQLYANAPELGNYVCRQCGKCACPEGIPIQEIFRYEGYFDRQMADGIVTNAAEYSLKERLRFWFGNRELAMERYGALAVKAHECSRCGKCIPECPYGIDIVRKLSIADYKLGGKDIY</sequence>
<dbReference type="RefSeq" id="WP_004627984.1">
    <property type="nucleotide sequence ID" value="NZ_AORV01000049.1"/>
</dbReference>
<comment type="caution">
    <text evidence="5">The sequence shown here is derived from an EMBL/GenBank/DDBJ whole genome shotgun (WGS) entry which is preliminary data.</text>
</comment>
<dbReference type="PANTHER" id="PTHR43312">
    <property type="entry name" value="D-THREO-ALDOSE 1-DEHYDROGENASE"/>
    <property type="match status" value="1"/>
</dbReference>
<dbReference type="AlphaFoldDB" id="S0FNJ0"/>
<dbReference type="GO" id="GO:0051536">
    <property type="term" value="F:iron-sulfur cluster binding"/>
    <property type="evidence" value="ECO:0007669"/>
    <property type="project" value="UniProtKB-KW"/>
</dbReference>
<evidence type="ECO:0000256" key="2">
    <source>
        <dbReference type="ARBA" id="ARBA00023004"/>
    </source>
</evidence>
<dbReference type="Gene3D" id="3.20.20.100">
    <property type="entry name" value="NADP-dependent oxidoreductase domain"/>
    <property type="match status" value="1"/>
</dbReference>
<dbReference type="PROSITE" id="PS51379">
    <property type="entry name" value="4FE4S_FER_2"/>
    <property type="match status" value="1"/>
</dbReference>
<dbReference type="InterPro" id="IPR053135">
    <property type="entry name" value="AKR2_Oxidoreductase"/>
</dbReference>
<dbReference type="GO" id="GO:0046872">
    <property type="term" value="F:metal ion binding"/>
    <property type="evidence" value="ECO:0007669"/>
    <property type="project" value="UniProtKB-KW"/>
</dbReference>
<protein>
    <submittedName>
        <fullName evidence="5">Putative oxidoreductases of the aldo/keto reductase family</fullName>
    </submittedName>
</protein>
<dbReference type="CDD" id="cd19100">
    <property type="entry name" value="AKR_unchar"/>
    <property type="match status" value="1"/>
</dbReference>
<keyword evidence="3" id="KW-0411">Iron-sulfur</keyword>